<keyword evidence="5" id="KW-0175">Coiled coil</keyword>
<dbReference type="GO" id="GO:0005813">
    <property type="term" value="C:centrosome"/>
    <property type="evidence" value="ECO:0007669"/>
    <property type="project" value="UniProtKB-SubCell"/>
</dbReference>
<dbReference type="GO" id="GO:0034454">
    <property type="term" value="P:microtubule anchoring at centrosome"/>
    <property type="evidence" value="ECO:0007669"/>
    <property type="project" value="TreeGrafter"/>
</dbReference>
<feature type="coiled-coil region" evidence="5">
    <location>
        <begin position="43"/>
        <end position="122"/>
    </location>
</feature>
<keyword evidence="3" id="KW-0597">Phosphoprotein</keyword>
<evidence type="ECO:0000256" key="4">
    <source>
        <dbReference type="ARBA" id="ARBA00023212"/>
    </source>
</evidence>
<organism evidence="6">
    <name type="scientific">Capra hircus</name>
    <name type="common">Goat</name>
    <dbReference type="NCBI Taxonomy" id="9925"/>
    <lineage>
        <taxon>Eukaryota</taxon>
        <taxon>Metazoa</taxon>
        <taxon>Chordata</taxon>
        <taxon>Craniata</taxon>
        <taxon>Vertebrata</taxon>
        <taxon>Euteleostomi</taxon>
        <taxon>Mammalia</taxon>
        <taxon>Eutheria</taxon>
        <taxon>Laurasiatheria</taxon>
        <taxon>Artiodactyla</taxon>
        <taxon>Ruminantia</taxon>
        <taxon>Pecora</taxon>
        <taxon>Bovidae</taxon>
        <taxon>Caprinae</taxon>
        <taxon>Capra</taxon>
    </lineage>
</organism>
<evidence type="ECO:0000256" key="2">
    <source>
        <dbReference type="ARBA" id="ARBA00022490"/>
    </source>
</evidence>
<name>A0A8C2PE38_CAPHI</name>
<reference evidence="6" key="1">
    <citation type="submission" date="2019-03" db="EMBL/GenBank/DDBJ databases">
        <title>Genome sequencing and reference-guided assembly of Black Bengal Goat (Capra hircus).</title>
        <authorList>
            <person name="Siddiki A.Z."/>
            <person name="Baten A."/>
            <person name="Billah M."/>
            <person name="Alam M.A.U."/>
            <person name="Shawrob K.S.M."/>
            <person name="Saha S."/>
            <person name="Chowdhury M."/>
            <person name="Rahman A.H."/>
            <person name="Stear M."/>
            <person name="Miah G."/>
            <person name="Das G.B."/>
            <person name="Hossain M.M."/>
            <person name="Kumkum M."/>
            <person name="Islam M.S."/>
            <person name="Mollah A.M."/>
            <person name="Ahsan A."/>
            <person name="Tusar F."/>
            <person name="Khan M.K.I."/>
        </authorList>
    </citation>
    <scope>NUCLEOTIDE SEQUENCE [LARGE SCALE GENOMIC DNA]</scope>
</reference>
<dbReference type="PANTHER" id="PTHR18905">
    <property type="entry name" value="NINEIN"/>
    <property type="match status" value="1"/>
</dbReference>
<evidence type="ECO:0000256" key="3">
    <source>
        <dbReference type="ARBA" id="ARBA00022553"/>
    </source>
</evidence>
<keyword evidence="4" id="KW-0206">Cytoskeleton</keyword>
<dbReference type="AlphaFoldDB" id="A0A8C2PE38"/>
<reference evidence="6" key="2">
    <citation type="submission" date="2025-08" db="UniProtKB">
        <authorList>
            <consortium name="Ensembl"/>
        </authorList>
    </citation>
    <scope>IDENTIFICATION</scope>
</reference>
<evidence type="ECO:0000256" key="5">
    <source>
        <dbReference type="SAM" id="Coils"/>
    </source>
</evidence>
<proteinExistence type="predicted"/>
<accession>A0A8C2PE38</accession>
<evidence type="ECO:0000313" key="6">
    <source>
        <dbReference type="Ensembl" id="ENSCHIP00010018246.1"/>
    </source>
</evidence>
<protein>
    <submittedName>
        <fullName evidence="6">Uncharacterized protein</fullName>
    </submittedName>
</protein>
<comment type="subcellular location">
    <subcellularLocation>
        <location evidence="1">Cytoplasm</location>
        <location evidence="1">Cytoskeleton</location>
        <location evidence="1">Microtubule organizing center</location>
        <location evidence="1">Centrosome</location>
    </subcellularLocation>
</comment>
<sequence>MPFTCGVACQVERQCSVSGGDPVALGSHPTTAVPFPRQLYGATQRLRLARSQHAQRVRQLQEEMAQLVPAGRVAELQRLLEGERQGARRLQEEAQEAHEKQLKAAEERLEEVEMILKNMEVLLREKVGELKEQFEKNTRSDLLLKELYVENAHLAKALQVTEEKQRGAEKKSRFLEEKVRALNKLLSKIATASLAV</sequence>
<evidence type="ECO:0000256" key="1">
    <source>
        <dbReference type="ARBA" id="ARBA00004300"/>
    </source>
</evidence>
<keyword evidence="2" id="KW-0963">Cytoplasm</keyword>
<dbReference type="PANTHER" id="PTHR18905:SF12">
    <property type="entry name" value="NINEIN-LIKE PROTEIN"/>
    <property type="match status" value="1"/>
</dbReference>
<dbReference type="Ensembl" id="ENSCHIT00010025583.1">
    <property type="protein sequence ID" value="ENSCHIP00010018246.1"/>
    <property type="gene ID" value="ENSCHIG00010013374.1"/>
</dbReference>